<dbReference type="GO" id="GO:0009725">
    <property type="term" value="P:response to hormone"/>
    <property type="evidence" value="ECO:0007669"/>
    <property type="project" value="InterPro"/>
</dbReference>
<protein>
    <submittedName>
        <fullName evidence="1">Uncharacterized protein</fullName>
    </submittedName>
</protein>
<accession>A0AAV5LIT5</accession>
<dbReference type="EMBL" id="BPVZ01000120">
    <property type="protein sequence ID" value="GKV37078.1"/>
    <property type="molecule type" value="Genomic_DNA"/>
</dbReference>
<comment type="caution">
    <text evidence="1">The sequence shown here is derived from an EMBL/GenBank/DDBJ whole genome shotgun (WGS) entry which is preliminary data.</text>
</comment>
<dbReference type="PANTHER" id="PTHR31384:SF1">
    <property type="entry name" value="AUXIN RESPONSE FACTOR 9"/>
    <property type="match status" value="1"/>
</dbReference>
<dbReference type="Proteomes" id="UP001054252">
    <property type="component" value="Unassembled WGS sequence"/>
</dbReference>
<name>A0AAV5LIT5_9ROSI</name>
<keyword evidence="2" id="KW-1185">Reference proteome</keyword>
<dbReference type="GO" id="GO:0003677">
    <property type="term" value="F:DNA binding"/>
    <property type="evidence" value="ECO:0007669"/>
    <property type="project" value="InterPro"/>
</dbReference>
<dbReference type="AlphaFoldDB" id="A0AAV5LIT5"/>
<organism evidence="1 2">
    <name type="scientific">Rubroshorea leprosula</name>
    <dbReference type="NCBI Taxonomy" id="152421"/>
    <lineage>
        <taxon>Eukaryota</taxon>
        <taxon>Viridiplantae</taxon>
        <taxon>Streptophyta</taxon>
        <taxon>Embryophyta</taxon>
        <taxon>Tracheophyta</taxon>
        <taxon>Spermatophyta</taxon>
        <taxon>Magnoliopsida</taxon>
        <taxon>eudicotyledons</taxon>
        <taxon>Gunneridae</taxon>
        <taxon>Pentapetalae</taxon>
        <taxon>rosids</taxon>
        <taxon>malvids</taxon>
        <taxon>Malvales</taxon>
        <taxon>Dipterocarpaceae</taxon>
        <taxon>Rubroshorea</taxon>
    </lineage>
</organism>
<dbReference type="PANTHER" id="PTHR31384">
    <property type="entry name" value="AUXIN RESPONSE FACTOR 4-RELATED"/>
    <property type="match status" value="1"/>
</dbReference>
<dbReference type="InterPro" id="IPR044835">
    <property type="entry name" value="ARF_plant"/>
</dbReference>
<reference evidence="1 2" key="1">
    <citation type="journal article" date="2021" name="Commun. Biol.">
        <title>The genome of Shorea leprosula (Dipterocarpaceae) highlights the ecological relevance of drought in aseasonal tropical rainforests.</title>
        <authorList>
            <person name="Ng K.K.S."/>
            <person name="Kobayashi M.J."/>
            <person name="Fawcett J.A."/>
            <person name="Hatakeyama M."/>
            <person name="Paape T."/>
            <person name="Ng C.H."/>
            <person name="Ang C.C."/>
            <person name="Tnah L.H."/>
            <person name="Lee C.T."/>
            <person name="Nishiyama T."/>
            <person name="Sese J."/>
            <person name="O'Brien M.J."/>
            <person name="Copetti D."/>
            <person name="Mohd Noor M.I."/>
            <person name="Ong R.C."/>
            <person name="Putra M."/>
            <person name="Sireger I.Z."/>
            <person name="Indrioko S."/>
            <person name="Kosugi Y."/>
            <person name="Izuno A."/>
            <person name="Isagi Y."/>
            <person name="Lee S.L."/>
            <person name="Shimizu K.K."/>
        </authorList>
    </citation>
    <scope>NUCLEOTIDE SEQUENCE [LARGE SCALE GENOMIC DNA]</scope>
    <source>
        <strain evidence="1">214</strain>
    </source>
</reference>
<evidence type="ECO:0000313" key="1">
    <source>
        <dbReference type="EMBL" id="GKV37078.1"/>
    </source>
</evidence>
<dbReference type="GO" id="GO:0006355">
    <property type="term" value="P:regulation of DNA-templated transcription"/>
    <property type="evidence" value="ECO:0007669"/>
    <property type="project" value="InterPro"/>
</dbReference>
<sequence>MASFSAQGRGGGGGDVLYTELWKEIAGPLVEVPRAGEQVMYFPQGHMEQLEASINQELNQRIPLFKLQSKILCRVINVHLLAEQETDEVYAKIALLPEAAQTEPTTPDSCPPQPPRPKLHSFSKVLTASDTRTHGAPFVHLHESQLYSTYSIFGPSSGHEPGKSSNLCSLAR</sequence>
<proteinExistence type="predicted"/>
<evidence type="ECO:0000313" key="2">
    <source>
        <dbReference type="Proteomes" id="UP001054252"/>
    </source>
</evidence>
<gene>
    <name evidence="1" type="ORF">SLEP1_g45146</name>
</gene>